<dbReference type="AlphaFoldDB" id="A0AAV6U823"/>
<feature type="domain" description="Partial AB-hydrolase lipase" evidence="7">
    <location>
        <begin position="25"/>
        <end position="85"/>
    </location>
</feature>
<name>A0AAV6U823_9ARAC</name>
<evidence type="ECO:0000313" key="8">
    <source>
        <dbReference type="EMBL" id="KAG8180329.1"/>
    </source>
</evidence>
<keyword evidence="9" id="KW-1185">Reference proteome</keyword>
<gene>
    <name evidence="8" type="ORF">JTE90_016363</name>
</gene>
<evidence type="ECO:0000256" key="2">
    <source>
        <dbReference type="ARBA" id="ARBA00022729"/>
    </source>
</evidence>
<evidence type="ECO:0000256" key="6">
    <source>
        <dbReference type="ARBA" id="ARBA00023180"/>
    </source>
</evidence>
<sequence>MSAVAQLTISRNLIFTDDPDMYKNVSELISSKDYPVENHIVETQDGYVLQIQRIPYGRNGTREANKQVVFIMHGLLSSSNDWVINFPKQTLSFILADAGYDLWMGNGRGNVYSKKHKNYTTDMAEFWNFSFDEFAKYDIPAMIDFILKKTGQEELFFIGHSQGNTAGFALLSERQEYNKKIKLLIALGPVTTLIHTSGPLKYIAPLTHLGEVLSIIHYTVNCIRNVY</sequence>
<evidence type="ECO:0000256" key="4">
    <source>
        <dbReference type="ARBA" id="ARBA00022963"/>
    </source>
</evidence>
<keyword evidence="6" id="KW-0325">Glycoprotein</keyword>
<evidence type="ECO:0000256" key="1">
    <source>
        <dbReference type="ARBA" id="ARBA00010701"/>
    </source>
</evidence>
<comment type="similarity">
    <text evidence="1">Belongs to the AB hydrolase superfamily. Lipase family.</text>
</comment>
<dbReference type="InterPro" id="IPR029058">
    <property type="entry name" value="AB_hydrolase_fold"/>
</dbReference>
<dbReference type="GO" id="GO:0016787">
    <property type="term" value="F:hydrolase activity"/>
    <property type="evidence" value="ECO:0007669"/>
    <property type="project" value="UniProtKB-KW"/>
</dbReference>
<dbReference type="EMBL" id="JAFNEN010000567">
    <property type="protein sequence ID" value="KAG8180329.1"/>
    <property type="molecule type" value="Genomic_DNA"/>
</dbReference>
<proteinExistence type="inferred from homology"/>
<dbReference type="FunFam" id="3.40.50.1820:FF:000057">
    <property type="entry name" value="Lipase"/>
    <property type="match status" value="1"/>
</dbReference>
<reference evidence="8 9" key="1">
    <citation type="journal article" date="2022" name="Nat. Ecol. Evol.">
        <title>A masculinizing supergene underlies an exaggerated male reproductive morph in a spider.</title>
        <authorList>
            <person name="Hendrickx F."/>
            <person name="De Corte Z."/>
            <person name="Sonet G."/>
            <person name="Van Belleghem S.M."/>
            <person name="Kostlbacher S."/>
            <person name="Vangestel C."/>
        </authorList>
    </citation>
    <scope>NUCLEOTIDE SEQUENCE [LARGE SCALE GENOMIC DNA]</scope>
    <source>
        <strain evidence="8">W744_W776</strain>
    </source>
</reference>
<evidence type="ECO:0000313" key="9">
    <source>
        <dbReference type="Proteomes" id="UP000827092"/>
    </source>
</evidence>
<dbReference type="SUPFAM" id="SSF53474">
    <property type="entry name" value="alpha/beta-Hydrolases"/>
    <property type="match status" value="1"/>
</dbReference>
<dbReference type="PANTHER" id="PTHR11005">
    <property type="entry name" value="LYSOSOMAL ACID LIPASE-RELATED"/>
    <property type="match status" value="1"/>
</dbReference>
<dbReference type="Gene3D" id="3.40.50.1820">
    <property type="entry name" value="alpha/beta hydrolase"/>
    <property type="match status" value="1"/>
</dbReference>
<keyword evidence="4" id="KW-0442">Lipid degradation</keyword>
<keyword evidence="3" id="KW-0378">Hydrolase</keyword>
<protein>
    <recommendedName>
        <fullName evidence="7">Partial AB-hydrolase lipase domain-containing protein</fullName>
    </recommendedName>
</protein>
<comment type="caution">
    <text evidence="8">The sequence shown here is derived from an EMBL/GenBank/DDBJ whole genome shotgun (WGS) entry which is preliminary data.</text>
</comment>
<keyword evidence="5" id="KW-0443">Lipid metabolism</keyword>
<dbReference type="Proteomes" id="UP000827092">
    <property type="component" value="Unassembled WGS sequence"/>
</dbReference>
<evidence type="ECO:0000256" key="5">
    <source>
        <dbReference type="ARBA" id="ARBA00023098"/>
    </source>
</evidence>
<dbReference type="GO" id="GO:0016042">
    <property type="term" value="P:lipid catabolic process"/>
    <property type="evidence" value="ECO:0007669"/>
    <property type="project" value="UniProtKB-KW"/>
</dbReference>
<evidence type="ECO:0000259" key="7">
    <source>
        <dbReference type="Pfam" id="PF04083"/>
    </source>
</evidence>
<organism evidence="8 9">
    <name type="scientific">Oedothorax gibbosus</name>
    <dbReference type="NCBI Taxonomy" id="931172"/>
    <lineage>
        <taxon>Eukaryota</taxon>
        <taxon>Metazoa</taxon>
        <taxon>Ecdysozoa</taxon>
        <taxon>Arthropoda</taxon>
        <taxon>Chelicerata</taxon>
        <taxon>Arachnida</taxon>
        <taxon>Araneae</taxon>
        <taxon>Araneomorphae</taxon>
        <taxon>Entelegynae</taxon>
        <taxon>Araneoidea</taxon>
        <taxon>Linyphiidae</taxon>
        <taxon>Erigoninae</taxon>
        <taxon>Oedothorax</taxon>
    </lineage>
</organism>
<dbReference type="InterPro" id="IPR006693">
    <property type="entry name" value="AB_hydrolase_lipase"/>
</dbReference>
<accession>A0AAV6U823</accession>
<evidence type="ECO:0000256" key="3">
    <source>
        <dbReference type="ARBA" id="ARBA00022801"/>
    </source>
</evidence>
<keyword evidence="2" id="KW-0732">Signal</keyword>
<dbReference type="Pfam" id="PF04083">
    <property type="entry name" value="Abhydro_lipase"/>
    <property type="match status" value="1"/>
</dbReference>